<evidence type="ECO:0000259" key="2">
    <source>
        <dbReference type="Pfam" id="PF08759"/>
    </source>
</evidence>
<dbReference type="Proteomes" id="UP000095601">
    <property type="component" value="Unassembled WGS sequence"/>
</dbReference>
<dbReference type="PATRIC" id="fig|237258.4.peg.1731"/>
<accession>A0A1E5UFS8</accession>
<dbReference type="InterPro" id="IPR029044">
    <property type="entry name" value="Nucleotide-diphossugar_trans"/>
</dbReference>
<sequence>MLAIIIPYFKINFFEKTLESLAQQTDQRFNVYIGDDASPNAPNDLLEKYQGKFNFTYKKFDDNLGSISLVKQWERCIGMMQEEEWFMILGDDDVLGENVVETFYKNLPEIEKTAHVVRFSSVLINEKDEPISQEYHHPQLENAIESYCRKLDGITRSSLSEYIFRKEKYLTYRFKDFNFGWGSDDYAVIEFSDNSPIFSLKELVFVRISNINITGNLSLSKEKLIEDIRVVRDLLKHNKYLSSNQIKRFAKQYNDQLYRSKSFNFILEIKLIFLVLEKIGIRMAISQIVISFKRFIFYNEKFEYLYWSFRTRKLRKLNNIKILNSHETLEKIINEKKSISRFGDGEFKIIFNDGNPSFQSYNLLLSKRLIEVLNSPNKNLLISIPITFVSLENEKISSRFFWKQFLNKYSERLNNLLRKDYVYGNAGVTRFYIGQTNKKLSFKISQKLKQIWDNKEILIIEGKYSRLGVGNDLFENAVSIERILCPVVNAFDHYEKILELSMLYGKNKLIIIALGPTATVLAHDLANKGFWALDLGHVDVEYEWMKSNTFDRIQIKGKYVSEMGDQSKNDFNEFFDSVYNSQIKFEV</sequence>
<dbReference type="CDD" id="cd00761">
    <property type="entry name" value="Glyco_tranf_GTA_type"/>
    <property type="match status" value="1"/>
</dbReference>
<feature type="domain" description="Glycosyltransferase 2-like" evidence="1">
    <location>
        <begin position="4"/>
        <end position="134"/>
    </location>
</feature>
<dbReference type="GO" id="GO:0016740">
    <property type="term" value="F:transferase activity"/>
    <property type="evidence" value="ECO:0007669"/>
    <property type="project" value="UniProtKB-KW"/>
</dbReference>
<proteinExistence type="predicted"/>
<dbReference type="OrthoDB" id="1374586at2"/>
<dbReference type="STRING" id="237258.SAMN04489756_11049"/>
<dbReference type="RefSeq" id="WP_069797549.1">
    <property type="nucleotide sequence ID" value="NZ_CP034157.1"/>
</dbReference>
<organism evidence="3 4">
    <name type="scientific">Cloacibacterium normanense</name>
    <dbReference type="NCBI Taxonomy" id="237258"/>
    <lineage>
        <taxon>Bacteria</taxon>
        <taxon>Pseudomonadati</taxon>
        <taxon>Bacteroidota</taxon>
        <taxon>Flavobacteriia</taxon>
        <taxon>Flavobacteriales</taxon>
        <taxon>Weeksellaceae</taxon>
    </lineage>
</organism>
<evidence type="ECO:0000313" key="4">
    <source>
        <dbReference type="Proteomes" id="UP000095601"/>
    </source>
</evidence>
<dbReference type="EMBL" id="MKGI01000023">
    <property type="protein sequence ID" value="OEL11740.1"/>
    <property type="molecule type" value="Genomic_DNA"/>
</dbReference>
<dbReference type="Pfam" id="PF00535">
    <property type="entry name" value="Glycos_transf_2"/>
    <property type="match status" value="1"/>
</dbReference>
<dbReference type="InterPro" id="IPR001173">
    <property type="entry name" value="Glyco_trans_2-like"/>
</dbReference>
<dbReference type="Gene3D" id="3.90.550.10">
    <property type="entry name" value="Spore Coat Polysaccharide Biosynthesis Protein SpsA, Chain A"/>
    <property type="match status" value="1"/>
</dbReference>
<protein>
    <submittedName>
        <fullName evidence="3">Glycosyl transferase 2 family protein</fullName>
    </submittedName>
</protein>
<reference evidence="3 4" key="1">
    <citation type="submission" date="2016-09" db="EMBL/GenBank/DDBJ databases">
        <authorList>
            <person name="Capua I."/>
            <person name="De Benedictis P."/>
            <person name="Joannis T."/>
            <person name="Lombin L.H."/>
            <person name="Cattoli G."/>
        </authorList>
    </citation>
    <scope>NUCLEOTIDE SEQUENCE [LARGE SCALE GENOMIC DNA]</scope>
    <source>
        <strain evidence="3 4">NRS-1</strain>
    </source>
</reference>
<dbReference type="InterPro" id="IPR014869">
    <property type="entry name" value="GT-D"/>
</dbReference>
<dbReference type="Pfam" id="PF08759">
    <property type="entry name" value="GT-D"/>
    <property type="match status" value="1"/>
</dbReference>
<gene>
    <name evidence="3" type="ORF">BHF72_1776</name>
</gene>
<evidence type="ECO:0000313" key="3">
    <source>
        <dbReference type="EMBL" id="OEL11740.1"/>
    </source>
</evidence>
<keyword evidence="3" id="KW-0808">Transferase</keyword>
<dbReference type="AlphaFoldDB" id="A0A1E5UFS8"/>
<feature type="domain" description="Glycosyltransferase GT-D fold" evidence="2">
    <location>
        <begin position="339"/>
        <end position="562"/>
    </location>
</feature>
<dbReference type="KEGG" id="cnr:EB819_08580"/>
<keyword evidence="4" id="KW-1185">Reference proteome</keyword>
<evidence type="ECO:0000259" key="1">
    <source>
        <dbReference type="Pfam" id="PF00535"/>
    </source>
</evidence>
<dbReference type="SUPFAM" id="SSF53448">
    <property type="entry name" value="Nucleotide-diphospho-sugar transferases"/>
    <property type="match status" value="1"/>
</dbReference>
<comment type="caution">
    <text evidence="3">The sequence shown here is derived from an EMBL/GenBank/DDBJ whole genome shotgun (WGS) entry which is preliminary data.</text>
</comment>
<name>A0A1E5UFS8_9FLAO</name>